<dbReference type="InterPro" id="IPR040086">
    <property type="entry name" value="MJ0683-like"/>
</dbReference>
<dbReference type="EMBL" id="DSYZ01000081">
    <property type="protein sequence ID" value="HGT82822.1"/>
    <property type="molecule type" value="Genomic_DNA"/>
</dbReference>
<keyword evidence="2" id="KW-0408">Iron</keyword>
<dbReference type="SFLD" id="SFLDG01084">
    <property type="entry name" value="Uncharacterised_Radical_SAM_Su"/>
    <property type="match status" value="1"/>
</dbReference>
<dbReference type="GO" id="GO:0051536">
    <property type="term" value="F:iron-sulfur cluster binding"/>
    <property type="evidence" value="ECO:0007669"/>
    <property type="project" value="UniProtKB-KW"/>
</dbReference>
<dbReference type="CDD" id="cd01335">
    <property type="entry name" value="Radical_SAM"/>
    <property type="match status" value="1"/>
</dbReference>
<gene>
    <name evidence="5" type="ORF">ENT52_03750</name>
</gene>
<dbReference type="GO" id="GO:0046872">
    <property type="term" value="F:metal ion binding"/>
    <property type="evidence" value="ECO:0007669"/>
    <property type="project" value="UniProtKB-KW"/>
</dbReference>
<dbReference type="PANTHER" id="PTHR43432">
    <property type="entry name" value="SLR0285 PROTEIN"/>
    <property type="match status" value="1"/>
</dbReference>
<reference evidence="5" key="1">
    <citation type="journal article" date="2020" name="mSystems">
        <title>Genome- and Community-Level Interaction Insights into Carbon Utilization and Element Cycling Functions of Hydrothermarchaeota in Hydrothermal Sediment.</title>
        <authorList>
            <person name="Zhou Z."/>
            <person name="Liu Y."/>
            <person name="Xu W."/>
            <person name="Pan J."/>
            <person name="Luo Z.H."/>
            <person name="Li M."/>
        </authorList>
    </citation>
    <scope>NUCLEOTIDE SEQUENCE [LARGE SCALE GENOMIC DNA]</scope>
    <source>
        <strain evidence="5">SpSt-587</strain>
    </source>
</reference>
<evidence type="ECO:0000313" key="5">
    <source>
        <dbReference type="EMBL" id="HGT82822.1"/>
    </source>
</evidence>
<name>A0A7J3M1A3_ARCFL</name>
<evidence type="ECO:0000256" key="2">
    <source>
        <dbReference type="ARBA" id="ARBA00023004"/>
    </source>
</evidence>
<dbReference type="AlphaFoldDB" id="A0A7J3M1A3"/>
<evidence type="ECO:0000259" key="4">
    <source>
        <dbReference type="Pfam" id="PF04055"/>
    </source>
</evidence>
<dbReference type="SUPFAM" id="SSF102114">
    <property type="entry name" value="Radical SAM enzymes"/>
    <property type="match status" value="1"/>
</dbReference>
<dbReference type="Pfam" id="PF04055">
    <property type="entry name" value="Radical_SAM"/>
    <property type="match status" value="1"/>
</dbReference>
<evidence type="ECO:0000256" key="3">
    <source>
        <dbReference type="ARBA" id="ARBA00023014"/>
    </source>
</evidence>
<accession>A0A7J3M1A3</accession>
<dbReference type="InterPro" id="IPR058240">
    <property type="entry name" value="rSAM_sf"/>
</dbReference>
<protein>
    <submittedName>
        <fullName evidence="5">Radical SAM protein</fullName>
    </submittedName>
</protein>
<dbReference type="InterPro" id="IPR007197">
    <property type="entry name" value="rSAM"/>
</dbReference>
<dbReference type="SFLD" id="SFLDS00029">
    <property type="entry name" value="Radical_SAM"/>
    <property type="match status" value="1"/>
</dbReference>
<evidence type="ECO:0000256" key="1">
    <source>
        <dbReference type="ARBA" id="ARBA00022723"/>
    </source>
</evidence>
<dbReference type="Gene3D" id="3.80.30.30">
    <property type="match status" value="1"/>
</dbReference>
<dbReference type="PANTHER" id="PTHR43432:SF6">
    <property type="entry name" value="RADICAL SAM CORE DOMAIN-CONTAINING PROTEIN"/>
    <property type="match status" value="1"/>
</dbReference>
<dbReference type="GO" id="GO:0003824">
    <property type="term" value="F:catalytic activity"/>
    <property type="evidence" value="ECO:0007669"/>
    <property type="project" value="InterPro"/>
</dbReference>
<keyword evidence="1" id="KW-0479">Metal-binding</keyword>
<sequence>MEFLVERKKVSTALGKSNLPGLDYTLNPYVGCSHRCVYCYARLYCDLRIAENWGKIVVVKENIAEVLAKEITKKRKGVVGLSTITDAYQSIEAKERIARELLMMLLENNFEVSIQTKSSLVLRDLDILCEKKELVDVGFTITTLDKRIAEVVEPKAPSPSDRVKALEKISAEGIKTWIFLGPIIPGISEESFGEIVEIAKATNSLVYYDKYRVKPFMSGIAKELAEKAMKTDWKNVFEKIEQLCEKKGVFTKSAFD</sequence>
<organism evidence="5">
    <name type="scientific">Archaeoglobus fulgidus</name>
    <dbReference type="NCBI Taxonomy" id="2234"/>
    <lineage>
        <taxon>Archaea</taxon>
        <taxon>Methanobacteriati</taxon>
        <taxon>Methanobacteriota</taxon>
        <taxon>Archaeoglobi</taxon>
        <taxon>Archaeoglobales</taxon>
        <taxon>Archaeoglobaceae</taxon>
        <taxon>Archaeoglobus</taxon>
    </lineage>
</organism>
<keyword evidence="3" id="KW-0411">Iron-sulfur</keyword>
<proteinExistence type="predicted"/>
<comment type="caution">
    <text evidence="5">The sequence shown here is derived from an EMBL/GenBank/DDBJ whole genome shotgun (WGS) entry which is preliminary data.</text>
</comment>
<feature type="domain" description="Radical SAM core" evidence="4">
    <location>
        <begin position="27"/>
        <end position="197"/>
    </location>
</feature>